<organism evidence="8 9">
    <name type="scientific">Tetrabaena socialis</name>
    <dbReference type="NCBI Taxonomy" id="47790"/>
    <lineage>
        <taxon>Eukaryota</taxon>
        <taxon>Viridiplantae</taxon>
        <taxon>Chlorophyta</taxon>
        <taxon>core chlorophytes</taxon>
        <taxon>Chlorophyceae</taxon>
        <taxon>CS clade</taxon>
        <taxon>Chlamydomonadales</taxon>
        <taxon>Tetrabaenaceae</taxon>
        <taxon>Tetrabaena</taxon>
    </lineage>
</organism>
<dbReference type="Proteomes" id="UP000236333">
    <property type="component" value="Unassembled WGS sequence"/>
</dbReference>
<dbReference type="AlphaFoldDB" id="A0A2J8A324"/>
<dbReference type="PANTHER" id="PTHR10994:SF193">
    <property type="entry name" value="RETICULON-LIKE PROTEIN"/>
    <property type="match status" value="1"/>
</dbReference>
<evidence type="ECO:0000256" key="1">
    <source>
        <dbReference type="ARBA" id="ARBA00004477"/>
    </source>
</evidence>
<evidence type="ECO:0000256" key="5">
    <source>
        <dbReference type="ARBA" id="ARBA00023136"/>
    </source>
</evidence>
<name>A0A2J8A324_9CHLO</name>
<feature type="domain" description="Reticulon" evidence="7">
    <location>
        <begin position="14"/>
        <end position="198"/>
    </location>
</feature>
<keyword evidence="4 6" id="KW-1133">Transmembrane helix</keyword>
<keyword evidence="2 6" id="KW-0812">Transmembrane</keyword>
<dbReference type="GO" id="GO:0009617">
    <property type="term" value="P:response to bacterium"/>
    <property type="evidence" value="ECO:0007669"/>
    <property type="project" value="InterPro"/>
</dbReference>
<dbReference type="Pfam" id="PF02453">
    <property type="entry name" value="Reticulon"/>
    <property type="match status" value="1"/>
</dbReference>
<keyword evidence="5 6" id="KW-0472">Membrane</keyword>
<evidence type="ECO:0000256" key="3">
    <source>
        <dbReference type="ARBA" id="ARBA00022824"/>
    </source>
</evidence>
<evidence type="ECO:0000259" key="7">
    <source>
        <dbReference type="PROSITE" id="PS50845"/>
    </source>
</evidence>
<dbReference type="OrthoDB" id="567788at2759"/>
<dbReference type="InterPro" id="IPR003388">
    <property type="entry name" value="Reticulon"/>
</dbReference>
<comment type="caution">
    <text evidence="8">The sequence shown here is derived from an EMBL/GenBank/DDBJ whole genome shotgun (WGS) entry which is preliminary data.</text>
</comment>
<comment type="subcellular location">
    <subcellularLocation>
        <location evidence="1 6">Endoplasmic reticulum membrane</location>
        <topology evidence="1 6">Multi-pass membrane protein</topology>
    </subcellularLocation>
</comment>
<evidence type="ECO:0000313" key="9">
    <source>
        <dbReference type="Proteomes" id="UP000236333"/>
    </source>
</evidence>
<reference evidence="8 9" key="1">
    <citation type="journal article" date="2017" name="Mol. Biol. Evol.">
        <title>The 4-celled Tetrabaena socialis nuclear genome reveals the essential components for genetic control of cell number at the origin of multicellularity in the volvocine lineage.</title>
        <authorList>
            <person name="Featherston J."/>
            <person name="Arakaki Y."/>
            <person name="Hanschen E.R."/>
            <person name="Ferris P.J."/>
            <person name="Michod R.E."/>
            <person name="Olson B.J.S.C."/>
            <person name="Nozaki H."/>
            <person name="Durand P.M."/>
        </authorList>
    </citation>
    <scope>NUCLEOTIDE SEQUENCE [LARGE SCALE GENOMIC DNA]</scope>
    <source>
        <strain evidence="8 9">NIES-571</strain>
    </source>
</reference>
<evidence type="ECO:0000256" key="6">
    <source>
        <dbReference type="RuleBase" id="RU363132"/>
    </source>
</evidence>
<feature type="transmembrane region" description="Helical" evidence="6">
    <location>
        <begin position="50"/>
        <end position="68"/>
    </location>
</feature>
<accession>A0A2J8A324</accession>
<proteinExistence type="predicted"/>
<dbReference type="PROSITE" id="PS50845">
    <property type="entry name" value="RETICULON"/>
    <property type="match status" value="1"/>
</dbReference>
<keyword evidence="9" id="KW-1185">Reference proteome</keyword>
<keyword evidence="3 6" id="KW-0256">Endoplasmic reticulum</keyword>
<dbReference type="PANTHER" id="PTHR10994">
    <property type="entry name" value="RETICULON"/>
    <property type="match status" value="1"/>
</dbReference>
<feature type="transmembrane region" description="Helical" evidence="6">
    <location>
        <begin position="131"/>
        <end position="153"/>
    </location>
</feature>
<sequence length="198" mass="21262">MSKRVTLPFVSKHVEELLLWSKPKDSALVFGGATLAFAAYRANPFTAATIICYAVAGACLLAFTWAQAATFVNWLGPPVPAILTHGMTEEDARKVAESARPAINKALAVVGVLASGKDLRLSLLVAFGSYLAARIFALISPLTLAYIVVLLAFTLPKAYEAKHEDVDKVVKLIKDKVHEVGAKFNETVLSKIPKAKAI</sequence>
<gene>
    <name evidence="8" type="ORF">TSOC_006650</name>
</gene>
<evidence type="ECO:0000256" key="2">
    <source>
        <dbReference type="ARBA" id="ARBA00022692"/>
    </source>
</evidence>
<evidence type="ECO:0000313" key="8">
    <source>
        <dbReference type="EMBL" id="PNH06921.1"/>
    </source>
</evidence>
<dbReference type="EMBL" id="PGGS01000207">
    <property type="protein sequence ID" value="PNH06921.1"/>
    <property type="molecule type" value="Genomic_DNA"/>
</dbReference>
<dbReference type="GO" id="GO:0005789">
    <property type="term" value="C:endoplasmic reticulum membrane"/>
    <property type="evidence" value="ECO:0007669"/>
    <property type="project" value="UniProtKB-SubCell"/>
</dbReference>
<dbReference type="InterPro" id="IPR045064">
    <property type="entry name" value="Reticulon-like"/>
</dbReference>
<protein>
    <recommendedName>
        <fullName evidence="6">Reticulon-like protein</fullName>
    </recommendedName>
</protein>
<evidence type="ECO:0000256" key="4">
    <source>
        <dbReference type="ARBA" id="ARBA00022989"/>
    </source>
</evidence>